<protein>
    <submittedName>
        <fullName evidence="1">Uncharacterized protein</fullName>
    </submittedName>
</protein>
<gene>
    <name evidence="1" type="ORF">PFISCL1PPCAC_25270</name>
</gene>
<organism evidence="1 2">
    <name type="scientific">Pristionchus fissidentatus</name>
    <dbReference type="NCBI Taxonomy" id="1538716"/>
    <lineage>
        <taxon>Eukaryota</taxon>
        <taxon>Metazoa</taxon>
        <taxon>Ecdysozoa</taxon>
        <taxon>Nematoda</taxon>
        <taxon>Chromadorea</taxon>
        <taxon>Rhabditida</taxon>
        <taxon>Rhabditina</taxon>
        <taxon>Diplogasteromorpha</taxon>
        <taxon>Diplogasteroidea</taxon>
        <taxon>Neodiplogasteridae</taxon>
        <taxon>Pristionchus</taxon>
    </lineage>
</organism>
<name>A0AAV5WUQ7_9BILA</name>
<comment type="caution">
    <text evidence="1">The sequence shown here is derived from an EMBL/GenBank/DDBJ whole genome shotgun (WGS) entry which is preliminary data.</text>
</comment>
<feature type="non-terminal residue" evidence="1">
    <location>
        <position position="110"/>
    </location>
</feature>
<proteinExistence type="predicted"/>
<evidence type="ECO:0000313" key="1">
    <source>
        <dbReference type="EMBL" id="GMT33973.1"/>
    </source>
</evidence>
<dbReference type="EMBL" id="BTSY01000006">
    <property type="protein sequence ID" value="GMT33973.1"/>
    <property type="molecule type" value="Genomic_DNA"/>
</dbReference>
<sequence length="110" mass="12951">MQRSKLDICQKDFWIRVYMIPEKIAKITDVIFYVSTSGVENYPGSNYNYNSTRISLNHTATITPEPYTKSPMNFRYLNFTTKYKSTDGNSLIRFHQNITLLPRKNKEEGR</sequence>
<evidence type="ECO:0000313" key="2">
    <source>
        <dbReference type="Proteomes" id="UP001432322"/>
    </source>
</evidence>
<dbReference type="AlphaFoldDB" id="A0AAV5WUQ7"/>
<reference evidence="1" key="1">
    <citation type="submission" date="2023-10" db="EMBL/GenBank/DDBJ databases">
        <title>Genome assembly of Pristionchus species.</title>
        <authorList>
            <person name="Yoshida K."/>
            <person name="Sommer R.J."/>
        </authorList>
    </citation>
    <scope>NUCLEOTIDE SEQUENCE</scope>
    <source>
        <strain evidence="1">RS5133</strain>
    </source>
</reference>
<keyword evidence="2" id="KW-1185">Reference proteome</keyword>
<accession>A0AAV5WUQ7</accession>
<dbReference type="Proteomes" id="UP001432322">
    <property type="component" value="Unassembled WGS sequence"/>
</dbReference>